<dbReference type="AlphaFoldDB" id="A0A413TF86"/>
<reference evidence="1 2" key="1">
    <citation type="submission" date="2018-08" db="EMBL/GenBank/DDBJ databases">
        <title>A genome reference for cultivated species of the human gut microbiota.</title>
        <authorList>
            <person name="Zou Y."/>
            <person name="Xue W."/>
            <person name="Luo G."/>
        </authorList>
    </citation>
    <scope>NUCLEOTIDE SEQUENCE [LARGE SCALE GENOMIC DNA]</scope>
    <source>
        <strain evidence="1 2">AM42-1AC</strain>
    </source>
</reference>
<organism evidence="1 2">
    <name type="scientific">Roseburia inulinivorans</name>
    <dbReference type="NCBI Taxonomy" id="360807"/>
    <lineage>
        <taxon>Bacteria</taxon>
        <taxon>Bacillati</taxon>
        <taxon>Bacillota</taxon>
        <taxon>Clostridia</taxon>
        <taxon>Lachnospirales</taxon>
        <taxon>Lachnospiraceae</taxon>
        <taxon>Roseburia</taxon>
    </lineage>
</organism>
<dbReference type="EMBL" id="QSFX01000039">
    <property type="protein sequence ID" value="RHA83662.1"/>
    <property type="molecule type" value="Genomic_DNA"/>
</dbReference>
<comment type="caution">
    <text evidence="1">The sequence shown here is derived from an EMBL/GenBank/DDBJ whole genome shotgun (WGS) entry which is preliminary data.</text>
</comment>
<gene>
    <name evidence="1" type="ORF">DW914_16385</name>
</gene>
<proteinExistence type="predicted"/>
<name>A0A413TF86_9FIRM</name>
<dbReference type="Proteomes" id="UP000283492">
    <property type="component" value="Unassembled WGS sequence"/>
</dbReference>
<protein>
    <submittedName>
        <fullName evidence="1">Uncharacterized protein</fullName>
    </submittedName>
</protein>
<accession>A0A413TF86</accession>
<evidence type="ECO:0000313" key="2">
    <source>
        <dbReference type="Proteomes" id="UP000283492"/>
    </source>
</evidence>
<dbReference type="RefSeq" id="WP_118583447.1">
    <property type="nucleotide sequence ID" value="NZ_CABJFX010000039.1"/>
</dbReference>
<sequence>MASVDYAWSIELGKELTASEAHEKWFMGIISDKTKFECRDENCHAQITCVNMDKQQYQMKMREHFKVYGQHSEKCEEVKKNKYVNRKDKAGNGTEAPELEEEITFSLERLPSHAVTQVSKQDGGLAEGDGVGNRIVNKKMESQRKSGLRKSHLYLIHTLVTKYLYGLKHGNLDKIEVNICYPHSEKIYKYSLDKLFMNIKNTAFIAADSWKMKIFFGKAKITGNRKGEYWINFESTFDKDDRKVCCFINQQILDNTLSKNASKKLLDDFLNKDDTYCFVFGKLKETKERIYVNILTLDHLGCTTEDIERIDDLADE</sequence>
<evidence type="ECO:0000313" key="1">
    <source>
        <dbReference type="EMBL" id="RHA83662.1"/>
    </source>
</evidence>